<evidence type="ECO:0000313" key="3">
    <source>
        <dbReference type="Proteomes" id="UP001244295"/>
    </source>
</evidence>
<dbReference type="PROSITE" id="PS00018">
    <property type="entry name" value="EF_HAND_1"/>
    <property type="match status" value="1"/>
</dbReference>
<comment type="caution">
    <text evidence="2">The sequence shown here is derived from an EMBL/GenBank/DDBJ whole genome shotgun (WGS) entry which is preliminary data.</text>
</comment>
<evidence type="ECO:0000313" key="2">
    <source>
        <dbReference type="EMBL" id="MDP9923045.1"/>
    </source>
</evidence>
<dbReference type="RefSeq" id="WP_307636588.1">
    <property type="nucleotide sequence ID" value="NZ_JAUSRR010000003.1"/>
</dbReference>
<dbReference type="AlphaFoldDB" id="A0AAW8DUH3"/>
<sequence length="157" mass="16791">MRTARVLSTLLSLLAAGCAFAALSNPLTRSELRLAGLKIDDPLALVHKNLGQPQRVIGAPGSGHSVLLYPGLRIEMSRSSRVLMLKSTSSRYCTPSGVCPGKPLEEVRKRWGEGSTDDDADGSGKVSYDDIGDSSCFVEVEPDKSKRFVHSVGFACP</sequence>
<gene>
    <name evidence="2" type="ORF">J2W25_002066</name>
</gene>
<protein>
    <recommendedName>
        <fullName evidence="4">EF-hand domain-containing protein</fullName>
    </recommendedName>
</protein>
<proteinExistence type="predicted"/>
<dbReference type="EMBL" id="JAUSRR010000003">
    <property type="protein sequence ID" value="MDP9923045.1"/>
    <property type="molecule type" value="Genomic_DNA"/>
</dbReference>
<feature type="signal peptide" evidence="1">
    <location>
        <begin position="1"/>
        <end position="21"/>
    </location>
</feature>
<accession>A0AAW8DUH3</accession>
<feature type="chain" id="PRO_5043488263" description="EF-hand domain-containing protein" evidence="1">
    <location>
        <begin position="22"/>
        <end position="157"/>
    </location>
</feature>
<organism evidence="2 3">
    <name type="scientific">Variovorax boronicumulans</name>
    <dbReference type="NCBI Taxonomy" id="436515"/>
    <lineage>
        <taxon>Bacteria</taxon>
        <taxon>Pseudomonadati</taxon>
        <taxon>Pseudomonadota</taxon>
        <taxon>Betaproteobacteria</taxon>
        <taxon>Burkholderiales</taxon>
        <taxon>Comamonadaceae</taxon>
        <taxon>Variovorax</taxon>
    </lineage>
</organism>
<keyword evidence="1" id="KW-0732">Signal</keyword>
<reference evidence="2" key="1">
    <citation type="submission" date="2023-07" db="EMBL/GenBank/DDBJ databases">
        <title>Sorghum-associated microbial communities from plants grown in Nebraska, USA.</title>
        <authorList>
            <person name="Schachtman D."/>
        </authorList>
    </citation>
    <scope>NUCLEOTIDE SEQUENCE</scope>
    <source>
        <strain evidence="2">DS2795</strain>
    </source>
</reference>
<evidence type="ECO:0008006" key="4">
    <source>
        <dbReference type="Google" id="ProtNLM"/>
    </source>
</evidence>
<dbReference type="Proteomes" id="UP001244295">
    <property type="component" value="Unassembled WGS sequence"/>
</dbReference>
<evidence type="ECO:0000256" key="1">
    <source>
        <dbReference type="SAM" id="SignalP"/>
    </source>
</evidence>
<dbReference type="PROSITE" id="PS51257">
    <property type="entry name" value="PROKAR_LIPOPROTEIN"/>
    <property type="match status" value="1"/>
</dbReference>
<name>A0AAW8DUH3_9BURK</name>
<dbReference type="InterPro" id="IPR018247">
    <property type="entry name" value="EF_Hand_1_Ca_BS"/>
</dbReference>